<dbReference type="SMART" id="SM00382">
    <property type="entry name" value="AAA"/>
    <property type="match status" value="1"/>
</dbReference>
<dbReference type="AlphaFoldDB" id="A0A1D2YT84"/>
<accession>A0A1D2YT84</accession>
<evidence type="ECO:0000256" key="1">
    <source>
        <dbReference type="ARBA" id="ARBA00004496"/>
    </source>
</evidence>
<dbReference type="GO" id="GO:0043771">
    <property type="term" value="F:cytidine kinase activity"/>
    <property type="evidence" value="ECO:0007669"/>
    <property type="project" value="RHEA"/>
</dbReference>
<dbReference type="InterPro" id="IPR000764">
    <property type="entry name" value="Uridine_kinase-like"/>
</dbReference>
<keyword evidence="7 16" id="KW-0963">Cytoplasm</keyword>
<evidence type="ECO:0000256" key="3">
    <source>
        <dbReference type="ARBA" id="ARBA00004784"/>
    </source>
</evidence>
<evidence type="ECO:0000256" key="13">
    <source>
        <dbReference type="ARBA" id="ARBA00031452"/>
    </source>
</evidence>
<dbReference type="HAMAP" id="MF_00551">
    <property type="entry name" value="Uridine_kinase"/>
    <property type="match status" value="1"/>
</dbReference>
<dbReference type="EC" id="2.7.1.48" evidence="5 16"/>
<evidence type="ECO:0000256" key="12">
    <source>
        <dbReference type="ARBA" id="ARBA00030641"/>
    </source>
</evidence>
<dbReference type="InterPro" id="IPR027417">
    <property type="entry name" value="P-loop_NTPase"/>
</dbReference>
<name>A0A1D2YT84_9BACI</name>
<keyword evidence="11 16" id="KW-0067">ATP-binding</keyword>
<evidence type="ECO:0000256" key="16">
    <source>
        <dbReference type="HAMAP-Rule" id="MF_00551"/>
    </source>
</evidence>
<dbReference type="CDD" id="cd02023">
    <property type="entry name" value="UMPK"/>
    <property type="match status" value="1"/>
</dbReference>
<evidence type="ECO:0000256" key="4">
    <source>
        <dbReference type="ARBA" id="ARBA00005408"/>
    </source>
</evidence>
<dbReference type="EMBL" id="MIJF01000046">
    <property type="protein sequence ID" value="OEF98908.1"/>
    <property type="molecule type" value="Genomic_DNA"/>
</dbReference>
<dbReference type="SUPFAM" id="SSF52540">
    <property type="entry name" value="P-loop containing nucleoside triphosphate hydrolases"/>
    <property type="match status" value="1"/>
</dbReference>
<reference evidence="19 20" key="1">
    <citation type="submission" date="2016-09" db="EMBL/GenBank/DDBJ databases">
        <title>Draft genome sequence for the type strain of Vulcanibacillus modesticaldus BR, a strictly anaerobic, moderately thermophilic, and nitrate-reducing bacterium from deep sea-hydrothermal vents of the Mid-Atlantic Ridge.</title>
        <authorList>
            <person name="Abin C.A."/>
            <person name="Hollibaugh J.T."/>
        </authorList>
    </citation>
    <scope>NUCLEOTIDE SEQUENCE [LARGE SCALE GENOMIC DNA]</scope>
    <source>
        <strain evidence="19 20">BR</strain>
    </source>
</reference>
<evidence type="ECO:0000256" key="17">
    <source>
        <dbReference type="RuleBase" id="RU003825"/>
    </source>
</evidence>
<keyword evidence="20" id="KW-1185">Reference proteome</keyword>
<comment type="subcellular location">
    <subcellularLocation>
        <location evidence="1 16 17">Cytoplasm</location>
    </subcellularLocation>
</comment>
<dbReference type="NCBIfam" id="TIGR00235">
    <property type="entry name" value="udk"/>
    <property type="match status" value="1"/>
</dbReference>
<comment type="catalytic activity">
    <reaction evidence="14 17">
        <text>cytidine + ATP = CMP + ADP + H(+)</text>
        <dbReference type="Rhea" id="RHEA:24674"/>
        <dbReference type="ChEBI" id="CHEBI:15378"/>
        <dbReference type="ChEBI" id="CHEBI:17562"/>
        <dbReference type="ChEBI" id="CHEBI:30616"/>
        <dbReference type="ChEBI" id="CHEBI:60377"/>
        <dbReference type="ChEBI" id="CHEBI:456216"/>
        <dbReference type="EC" id="2.7.1.48"/>
    </reaction>
</comment>
<evidence type="ECO:0000256" key="10">
    <source>
        <dbReference type="ARBA" id="ARBA00022777"/>
    </source>
</evidence>
<dbReference type="GO" id="GO:0005737">
    <property type="term" value="C:cytoplasm"/>
    <property type="evidence" value="ECO:0007669"/>
    <property type="project" value="UniProtKB-SubCell"/>
</dbReference>
<dbReference type="UniPathway" id="UPA00574">
    <property type="reaction ID" value="UER00637"/>
</dbReference>
<dbReference type="GO" id="GO:0044206">
    <property type="term" value="P:UMP salvage"/>
    <property type="evidence" value="ECO:0007669"/>
    <property type="project" value="UniProtKB-UniRule"/>
</dbReference>
<dbReference type="Proteomes" id="UP000243739">
    <property type="component" value="Unassembled WGS sequence"/>
</dbReference>
<evidence type="ECO:0000256" key="9">
    <source>
        <dbReference type="ARBA" id="ARBA00022741"/>
    </source>
</evidence>
<feature type="domain" description="AAA+ ATPase" evidence="18">
    <location>
        <begin position="3"/>
        <end position="154"/>
    </location>
</feature>
<evidence type="ECO:0000256" key="14">
    <source>
        <dbReference type="ARBA" id="ARBA00047436"/>
    </source>
</evidence>
<dbReference type="OrthoDB" id="9777642at2"/>
<dbReference type="GO" id="GO:0004849">
    <property type="term" value="F:uridine kinase activity"/>
    <property type="evidence" value="ECO:0007669"/>
    <property type="project" value="UniProtKB-UniRule"/>
</dbReference>
<comment type="pathway">
    <text evidence="2 16 17">Pyrimidine metabolism; UMP biosynthesis via salvage pathway; UMP from uridine: step 1/1.</text>
</comment>
<comment type="pathway">
    <text evidence="3 16 17">Pyrimidine metabolism; CTP biosynthesis via salvage pathway; CTP from cytidine: step 1/3.</text>
</comment>
<evidence type="ECO:0000256" key="6">
    <source>
        <dbReference type="ARBA" id="ARBA00021478"/>
    </source>
</evidence>
<dbReference type="GO" id="GO:0005524">
    <property type="term" value="F:ATP binding"/>
    <property type="evidence" value="ECO:0007669"/>
    <property type="project" value="UniProtKB-UniRule"/>
</dbReference>
<proteinExistence type="inferred from homology"/>
<dbReference type="PRINTS" id="PR00988">
    <property type="entry name" value="URIDINKINASE"/>
</dbReference>
<evidence type="ECO:0000313" key="20">
    <source>
        <dbReference type="Proteomes" id="UP000243739"/>
    </source>
</evidence>
<dbReference type="GO" id="GO:0044211">
    <property type="term" value="P:CTP salvage"/>
    <property type="evidence" value="ECO:0007669"/>
    <property type="project" value="UniProtKB-UniRule"/>
</dbReference>
<feature type="binding site" evidence="16">
    <location>
        <begin position="11"/>
        <end position="18"/>
    </location>
    <ligand>
        <name>ATP</name>
        <dbReference type="ChEBI" id="CHEBI:30616"/>
    </ligand>
</feature>
<organism evidence="19 20">
    <name type="scientific">Vulcanibacillus modesticaldus</name>
    <dbReference type="NCBI Taxonomy" id="337097"/>
    <lineage>
        <taxon>Bacteria</taxon>
        <taxon>Bacillati</taxon>
        <taxon>Bacillota</taxon>
        <taxon>Bacilli</taxon>
        <taxon>Bacillales</taxon>
        <taxon>Bacillaceae</taxon>
        <taxon>Vulcanibacillus</taxon>
    </lineage>
</organism>
<dbReference type="InterPro" id="IPR006083">
    <property type="entry name" value="PRK/URK"/>
</dbReference>
<protein>
    <recommendedName>
        <fullName evidence="6 16">Uridine kinase</fullName>
        <ecNumber evidence="5 16">2.7.1.48</ecNumber>
    </recommendedName>
    <alternativeName>
        <fullName evidence="12 16">Cytidine monophosphokinase</fullName>
    </alternativeName>
    <alternativeName>
        <fullName evidence="13 16">Uridine monophosphokinase</fullName>
    </alternativeName>
</protein>
<comment type="catalytic activity">
    <reaction evidence="15 16 17">
        <text>uridine + ATP = UMP + ADP + H(+)</text>
        <dbReference type="Rhea" id="RHEA:16825"/>
        <dbReference type="ChEBI" id="CHEBI:15378"/>
        <dbReference type="ChEBI" id="CHEBI:16704"/>
        <dbReference type="ChEBI" id="CHEBI:30616"/>
        <dbReference type="ChEBI" id="CHEBI:57865"/>
        <dbReference type="ChEBI" id="CHEBI:456216"/>
        <dbReference type="EC" id="2.7.1.48"/>
    </reaction>
</comment>
<dbReference type="InterPro" id="IPR026008">
    <property type="entry name" value="Uridine_kinase"/>
</dbReference>
<comment type="similarity">
    <text evidence="4 16 17">Belongs to the uridine kinase family.</text>
</comment>
<evidence type="ECO:0000256" key="5">
    <source>
        <dbReference type="ARBA" id="ARBA00012137"/>
    </source>
</evidence>
<evidence type="ECO:0000256" key="11">
    <source>
        <dbReference type="ARBA" id="ARBA00022840"/>
    </source>
</evidence>
<evidence type="ECO:0000256" key="2">
    <source>
        <dbReference type="ARBA" id="ARBA00004690"/>
    </source>
</evidence>
<evidence type="ECO:0000259" key="18">
    <source>
        <dbReference type="SMART" id="SM00382"/>
    </source>
</evidence>
<dbReference type="PANTHER" id="PTHR10285">
    <property type="entry name" value="URIDINE KINASE"/>
    <property type="match status" value="1"/>
</dbReference>
<keyword evidence="8 16" id="KW-0808">Transferase</keyword>
<comment type="caution">
    <text evidence="19">The sequence shown here is derived from an EMBL/GenBank/DDBJ whole genome shotgun (WGS) entry which is preliminary data.</text>
</comment>
<evidence type="ECO:0000256" key="15">
    <source>
        <dbReference type="ARBA" id="ARBA00048909"/>
    </source>
</evidence>
<dbReference type="UniPathway" id="UPA00579">
    <property type="reaction ID" value="UER00640"/>
</dbReference>
<evidence type="ECO:0000256" key="8">
    <source>
        <dbReference type="ARBA" id="ARBA00022679"/>
    </source>
</evidence>
<dbReference type="Gene3D" id="3.40.50.300">
    <property type="entry name" value="P-loop containing nucleotide triphosphate hydrolases"/>
    <property type="match status" value="1"/>
</dbReference>
<dbReference type="NCBIfam" id="NF004018">
    <property type="entry name" value="PRK05480.1"/>
    <property type="match status" value="1"/>
</dbReference>
<gene>
    <name evidence="16" type="primary">udk</name>
    <name evidence="19" type="ORF">BHF71_02990</name>
</gene>
<sequence length="212" mass="24770">MNRPVVIGVTGGTGSGKTTVAKRILQSFPDQEVLMIEQDSYYKDQSHIPFEERIKTNYDHPLAFDNDLFIKQLKDLLNYKPIEKPIYDYTRHTRKTETIRVEPADVIIIEGILVLEDKRLRDLMDIKIFVDTDPDVRIIRRLVRDISHRGRTMESVIDQYLSVVRPMHLRFIEPTKRYADIIIPEGGENVVAIDLLVTKIKTILEERKVKQR</sequence>
<dbReference type="Pfam" id="PF00485">
    <property type="entry name" value="PRK"/>
    <property type="match status" value="1"/>
</dbReference>
<evidence type="ECO:0000256" key="7">
    <source>
        <dbReference type="ARBA" id="ARBA00022490"/>
    </source>
</evidence>
<dbReference type="InterPro" id="IPR003593">
    <property type="entry name" value="AAA+_ATPase"/>
</dbReference>
<dbReference type="RefSeq" id="WP_069657244.1">
    <property type="nucleotide sequence ID" value="NZ_MIJF01000046.1"/>
</dbReference>
<evidence type="ECO:0000313" key="19">
    <source>
        <dbReference type="EMBL" id="OEF98908.1"/>
    </source>
</evidence>
<keyword evidence="10 16" id="KW-0418">Kinase</keyword>
<dbReference type="STRING" id="337097.BHF71_02990"/>
<keyword evidence="9 16" id="KW-0547">Nucleotide-binding</keyword>